<sequence length="125" mass="13625">MDRKYVITSFIYAILGLLLGIYMAASHNHGQRVTHAHIMLAAFVVSFIYGLCHRLWLTNGSSALSQIQFYVHQAGILVLVVGLFLLYGNVAEADVLDPILALASVAVLVGMILMTVLFMTSGKSQ</sequence>
<evidence type="ECO:0000256" key="1">
    <source>
        <dbReference type="SAM" id="Phobius"/>
    </source>
</evidence>
<evidence type="ECO:0000313" key="3">
    <source>
        <dbReference type="Proteomes" id="UP000649768"/>
    </source>
</evidence>
<proteinExistence type="predicted"/>
<dbReference type="RefSeq" id="WP_192017154.1">
    <property type="nucleotide sequence ID" value="NZ_JACYTP010000013.1"/>
</dbReference>
<keyword evidence="1" id="KW-1133">Transmembrane helix</keyword>
<keyword evidence="1" id="KW-0472">Membrane</keyword>
<organism evidence="2 3">
    <name type="scientific">Photobacterium arenosum</name>
    <dbReference type="NCBI Taxonomy" id="2774143"/>
    <lineage>
        <taxon>Bacteria</taxon>
        <taxon>Pseudomonadati</taxon>
        <taxon>Pseudomonadota</taxon>
        <taxon>Gammaproteobacteria</taxon>
        <taxon>Vibrionales</taxon>
        <taxon>Vibrionaceae</taxon>
        <taxon>Photobacterium</taxon>
    </lineage>
</organism>
<feature type="transmembrane region" description="Helical" evidence="1">
    <location>
        <begin position="37"/>
        <end position="57"/>
    </location>
</feature>
<name>A0ABR9BPP1_9GAMM</name>
<feature type="transmembrane region" description="Helical" evidence="1">
    <location>
        <begin position="5"/>
        <end position="25"/>
    </location>
</feature>
<dbReference type="EMBL" id="JACYTP010000013">
    <property type="protein sequence ID" value="MBD8514532.1"/>
    <property type="molecule type" value="Genomic_DNA"/>
</dbReference>
<reference evidence="2 3" key="1">
    <citation type="submission" date="2020-09" db="EMBL/GenBank/DDBJ databases">
        <title>Photobacterium sp. CAU 1568 isolated from sand of Sido Beach.</title>
        <authorList>
            <person name="Kim W."/>
        </authorList>
    </citation>
    <scope>NUCLEOTIDE SEQUENCE [LARGE SCALE GENOMIC DNA]</scope>
    <source>
        <strain evidence="2 3">CAU 1568</strain>
    </source>
</reference>
<evidence type="ECO:0000313" key="2">
    <source>
        <dbReference type="EMBL" id="MBD8514532.1"/>
    </source>
</evidence>
<dbReference type="Proteomes" id="UP000649768">
    <property type="component" value="Unassembled WGS sequence"/>
</dbReference>
<protein>
    <submittedName>
        <fullName evidence="2">TonB-dependent receptor</fullName>
    </submittedName>
</protein>
<feature type="transmembrane region" description="Helical" evidence="1">
    <location>
        <begin position="69"/>
        <end position="87"/>
    </location>
</feature>
<keyword evidence="3" id="KW-1185">Reference proteome</keyword>
<comment type="caution">
    <text evidence="2">The sequence shown here is derived from an EMBL/GenBank/DDBJ whole genome shotgun (WGS) entry which is preliminary data.</text>
</comment>
<accession>A0ABR9BPP1</accession>
<feature type="transmembrane region" description="Helical" evidence="1">
    <location>
        <begin position="99"/>
        <end position="119"/>
    </location>
</feature>
<gene>
    <name evidence="2" type="ORF">IFO68_17760</name>
</gene>
<keyword evidence="2" id="KW-0675">Receptor</keyword>
<keyword evidence="1" id="KW-0812">Transmembrane</keyword>